<dbReference type="CDD" id="cd03360">
    <property type="entry name" value="LbH_AT_putative"/>
    <property type="match status" value="1"/>
</dbReference>
<protein>
    <submittedName>
        <fullName evidence="4">Sugar O-acyltransferase, sialic acid O-acetyltransferase NeuD family</fullName>
    </submittedName>
</protein>
<dbReference type="InterPro" id="IPR020019">
    <property type="entry name" value="AcTrfase_PglD-like"/>
</dbReference>
<dbReference type="SUPFAM" id="SSF51161">
    <property type="entry name" value="Trimeric LpxA-like enzymes"/>
    <property type="match status" value="1"/>
</dbReference>
<dbReference type="Proteomes" id="UP000186795">
    <property type="component" value="Unassembled WGS sequence"/>
</dbReference>
<evidence type="ECO:0000256" key="2">
    <source>
        <dbReference type="PIRSR" id="PIRSR620019-2"/>
    </source>
</evidence>
<keyword evidence="5" id="KW-1185">Reference proteome</keyword>
<dbReference type="Gene3D" id="2.160.10.10">
    <property type="entry name" value="Hexapeptide repeat proteins"/>
    <property type="match status" value="1"/>
</dbReference>
<dbReference type="InterPro" id="IPR041561">
    <property type="entry name" value="PglD_N"/>
</dbReference>
<dbReference type="Gene3D" id="3.40.50.20">
    <property type="match status" value="1"/>
</dbReference>
<accession>A0A1N7Q8D4</accession>
<feature type="active site" description="Proton acceptor" evidence="1">
    <location>
        <position position="136"/>
    </location>
</feature>
<dbReference type="InterPro" id="IPR011004">
    <property type="entry name" value="Trimer_LpxA-like_sf"/>
</dbReference>
<dbReference type="AlphaFoldDB" id="A0A1N7Q8D4"/>
<evidence type="ECO:0000256" key="1">
    <source>
        <dbReference type="PIRSR" id="PIRSR620019-1"/>
    </source>
</evidence>
<evidence type="ECO:0000259" key="3">
    <source>
        <dbReference type="Pfam" id="PF17836"/>
    </source>
</evidence>
<dbReference type="EMBL" id="FTOD01000021">
    <property type="protein sequence ID" value="SIT19120.1"/>
    <property type="molecule type" value="Genomic_DNA"/>
</dbReference>
<dbReference type="Pfam" id="PF17836">
    <property type="entry name" value="PglD_N"/>
    <property type="match status" value="1"/>
</dbReference>
<evidence type="ECO:0000313" key="5">
    <source>
        <dbReference type="Proteomes" id="UP000186795"/>
    </source>
</evidence>
<gene>
    <name evidence="4" type="ORF">SAMN05421790_1211</name>
</gene>
<dbReference type="GO" id="GO:0016746">
    <property type="term" value="F:acyltransferase activity"/>
    <property type="evidence" value="ECO:0007669"/>
    <property type="project" value="UniProtKB-KW"/>
</dbReference>
<name>A0A1N7Q8D4_9BACL</name>
<dbReference type="NCBIfam" id="TIGR03570">
    <property type="entry name" value="NeuD_NnaD"/>
    <property type="match status" value="1"/>
</dbReference>
<dbReference type="PANTHER" id="PTHR43300:SF7">
    <property type="entry name" value="UDP-N-ACETYLBACILLOSAMINE N-ACETYLTRANSFERASE"/>
    <property type="match status" value="1"/>
</dbReference>
<keyword evidence="4" id="KW-0012">Acyltransferase</keyword>
<feature type="binding site" evidence="2">
    <location>
        <position position="69"/>
    </location>
    <ligand>
        <name>substrate</name>
    </ligand>
</feature>
<dbReference type="PANTHER" id="PTHR43300">
    <property type="entry name" value="ACETYLTRANSFERASE"/>
    <property type="match status" value="1"/>
</dbReference>
<evidence type="ECO:0000313" key="4">
    <source>
        <dbReference type="EMBL" id="SIT19120.1"/>
    </source>
</evidence>
<dbReference type="Pfam" id="PF00132">
    <property type="entry name" value="Hexapep"/>
    <property type="match status" value="1"/>
</dbReference>
<dbReference type="InterPro" id="IPR050179">
    <property type="entry name" value="Trans_hexapeptide_repeat"/>
</dbReference>
<dbReference type="InterPro" id="IPR001451">
    <property type="entry name" value="Hexapep"/>
</dbReference>
<reference evidence="5" key="1">
    <citation type="submission" date="2017-01" db="EMBL/GenBank/DDBJ databases">
        <authorList>
            <person name="Varghese N."/>
            <person name="Submissions S."/>
        </authorList>
    </citation>
    <scope>NUCLEOTIDE SEQUENCE [LARGE SCALE GENOMIC DNA]</scope>
    <source>
        <strain evidence="5">DSM 45196</strain>
    </source>
</reference>
<sequence>MIGIIGTGGHAKVILDIFQNSNRKQLFEFFTSSRSNIDPIFHAYAVYKDQQDILLQSHSRIKKWHVAIGNPLVRKSKIEFLQSYHRHVISAIHRQAILANDIHIGEGTSIMAGAVVNPSVHIGTGCIINTTVSLDHDCLIGEYVNIGPGSKLAGGVQVGSLTELGTGAIVIPNKTIGKKCIIAAGAVVVNNIPDGSIAMGVPAKVVAIRSP</sequence>
<feature type="site" description="Increases basicity of active site His" evidence="1">
    <location>
        <position position="137"/>
    </location>
</feature>
<proteinExistence type="predicted"/>
<dbReference type="RefSeq" id="WP_234992662.1">
    <property type="nucleotide sequence ID" value="NZ_CP048103.1"/>
</dbReference>
<feature type="domain" description="PglD N-terminal" evidence="3">
    <location>
        <begin position="2"/>
        <end position="78"/>
    </location>
</feature>
<organism evidence="4 5">
    <name type="scientific">Kroppenstedtia eburnea</name>
    <dbReference type="NCBI Taxonomy" id="714067"/>
    <lineage>
        <taxon>Bacteria</taxon>
        <taxon>Bacillati</taxon>
        <taxon>Bacillota</taxon>
        <taxon>Bacilli</taxon>
        <taxon>Bacillales</taxon>
        <taxon>Thermoactinomycetaceae</taxon>
        <taxon>Kroppenstedtia</taxon>
    </lineage>
</organism>
<keyword evidence="4" id="KW-0808">Transferase</keyword>